<name>A0AAN6QNY6_9PEZI</name>
<reference evidence="1" key="2">
    <citation type="submission" date="2023-05" db="EMBL/GenBank/DDBJ databases">
        <authorList>
            <consortium name="Lawrence Berkeley National Laboratory"/>
            <person name="Steindorff A."/>
            <person name="Hensen N."/>
            <person name="Bonometti L."/>
            <person name="Westerberg I."/>
            <person name="Brannstrom I.O."/>
            <person name="Guillou S."/>
            <person name="Cros-Aarteil S."/>
            <person name="Calhoun S."/>
            <person name="Haridas S."/>
            <person name="Kuo A."/>
            <person name="Mondo S."/>
            <person name="Pangilinan J."/>
            <person name="Riley R."/>
            <person name="Labutti K."/>
            <person name="Andreopoulos B."/>
            <person name="Lipzen A."/>
            <person name="Chen C."/>
            <person name="Yanf M."/>
            <person name="Daum C."/>
            <person name="Ng V."/>
            <person name="Clum A."/>
            <person name="Ohm R."/>
            <person name="Martin F."/>
            <person name="Silar P."/>
            <person name="Natvig D."/>
            <person name="Lalanne C."/>
            <person name="Gautier V."/>
            <person name="Ament-Velasquez S.L."/>
            <person name="Kruys A."/>
            <person name="Hutchinson M.I."/>
            <person name="Powell A.J."/>
            <person name="Barry K."/>
            <person name="Miller A.N."/>
            <person name="Grigoriev I.V."/>
            <person name="Debuchy R."/>
            <person name="Gladieux P."/>
            <person name="Thoren M.H."/>
            <person name="Johannesson H."/>
        </authorList>
    </citation>
    <scope>NUCLEOTIDE SEQUENCE</scope>
    <source>
        <strain evidence="1">CBS 508.74</strain>
    </source>
</reference>
<protein>
    <submittedName>
        <fullName evidence="1">Uncharacterized protein</fullName>
    </submittedName>
</protein>
<evidence type="ECO:0000313" key="1">
    <source>
        <dbReference type="EMBL" id="KAK4110855.1"/>
    </source>
</evidence>
<sequence length="165" mass="18258">MTILHYCTVYFGFKGQEFQHVRTGVEIAVHCLLMKQFLHAQAHSSVFLPAVSCGLLLPHHPALYHYHCLYYAGSNAQPDHLCDFPSSPTTAFPHHLAQTISVLAGLNRGARPGDKFQKVPLVARTPEANPFPWQPGLERPAKHISRAILGTFFLPLAQLSAISPI</sequence>
<organism evidence="1 2">
    <name type="scientific">Canariomyces notabilis</name>
    <dbReference type="NCBI Taxonomy" id="2074819"/>
    <lineage>
        <taxon>Eukaryota</taxon>
        <taxon>Fungi</taxon>
        <taxon>Dikarya</taxon>
        <taxon>Ascomycota</taxon>
        <taxon>Pezizomycotina</taxon>
        <taxon>Sordariomycetes</taxon>
        <taxon>Sordariomycetidae</taxon>
        <taxon>Sordariales</taxon>
        <taxon>Chaetomiaceae</taxon>
        <taxon>Canariomyces</taxon>
    </lineage>
</organism>
<proteinExistence type="predicted"/>
<gene>
    <name evidence="1" type="ORF">N656DRAFT_183065</name>
</gene>
<reference evidence="1" key="1">
    <citation type="journal article" date="2023" name="Mol. Phylogenet. Evol.">
        <title>Genome-scale phylogeny and comparative genomics of the fungal order Sordariales.</title>
        <authorList>
            <person name="Hensen N."/>
            <person name="Bonometti L."/>
            <person name="Westerberg I."/>
            <person name="Brannstrom I.O."/>
            <person name="Guillou S."/>
            <person name="Cros-Aarteil S."/>
            <person name="Calhoun S."/>
            <person name="Haridas S."/>
            <person name="Kuo A."/>
            <person name="Mondo S."/>
            <person name="Pangilinan J."/>
            <person name="Riley R."/>
            <person name="LaButti K."/>
            <person name="Andreopoulos B."/>
            <person name="Lipzen A."/>
            <person name="Chen C."/>
            <person name="Yan M."/>
            <person name="Daum C."/>
            <person name="Ng V."/>
            <person name="Clum A."/>
            <person name="Steindorff A."/>
            <person name="Ohm R.A."/>
            <person name="Martin F."/>
            <person name="Silar P."/>
            <person name="Natvig D.O."/>
            <person name="Lalanne C."/>
            <person name="Gautier V."/>
            <person name="Ament-Velasquez S.L."/>
            <person name="Kruys A."/>
            <person name="Hutchinson M.I."/>
            <person name="Powell A.J."/>
            <person name="Barry K."/>
            <person name="Miller A.N."/>
            <person name="Grigoriev I.V."/>
            <person name="Debuchy R."/>
            <person name="Gladieux P."/>
            <person name="Hiltunen Thoren M."/>
            <person name="Johannesson H."/>
        </authorList>
    </citation>
    <scope>NUCLEOTIDE SEQUENCE</scope>
    <source>
        <strain evidence="1">CBS 508.74</strain>
    </source>
</reference>
<dbReference type="AlphaFoldDB" id="A0AAN6QNY6"/>
<comment type="caution">
    <text evidence="1">The sequence shown here is derived from an EMBL/GenBank/DDBJ whole genome shotgun (WGS) entry which is preliminary data.</text>
</comment>
<keyword evidence="2" id="KW-1185">Reference proteome</keyword>
<dbReference type="EMBL" id="MU853348">
    <property type="protein sequence ID" value="KAK4110855.1"/>
    <property type="molecule type" value="Genomic_DNA"/>
</dbReference>
<dbReference type="Proteomes" id="UP001302812">
    <property type="component" value="Unassembled WGS sequence"/>
</dbReference>
<accession>A0AAN6QNY6</accession>
<dbReference type="GeneID" id="89932903"/>
<evidence type="ECO:0000313" key="2">
    <source>
        <dbReference type="Proteomes" id="UP001302812"/>
    </source>
</evidence>
<dbReference type="RefSeq" id="XP_064668425.1">
    <property type="nucleotide sequence ID" value="XM_064808780.1"/>
</dbReference>